<organism evidence="2 4">
    <name type="scientific">Acanthopleuribacter pedis</name>
    <dbReference type="NCBI Taxonomy" id="442870"/>
    <lineage>
        <taxon>Bacteria</taxon>
        <taxon>Pseudomonadati</taxon>
        <taxon>Acidobacteriota</taxon>
        <taxon>Holophagae</taxon>
        <taxon>Acanthopleuribacterales</taxon>
        <taxon>Acanthopleuribacteraceae</taxon>
        <taxon>Acanthopleuribacter</taxon>
    </lineage>
</organism>
<dbReference type="Gene3D" id="2.130.10.130">
    <property type="entry name" value="Integrin alpha, N-terminal"/>
    <property type="match status" value="1"/>
</dbReference>
<accession>A0A8J7QC41</accession>
<dbReference type="PANTHER" id="PTHR36220">
    <property type="entry name" value="UNNAMED PRODUCT"/>
    <property type="match status" value="1"/>
</dbReference>
<feature type="signal peptide" evidence="1">
    <location>
        <begin position="1"/>
        <end position="17"/>
    </location>
</feature>
<dbReference type="EMBL" id="JAFREP010000077">
    <property type="protein sequence ID" value="MBO1323488.1"/>
    <property type="molecule type" value="Genomic_DNA"/>
</dbReference>
<dbReference type="PANTHER" id="PTHR36220:SF1">
    <property type="entry name" value="GAMMA TUBULIN COMPLEX COMPONENT C-TERMINAL DOMAIN-CONTAINING PROTEIN"/>
    <property type="match status" value="1"/>
</dbReference>
<dbReference type="EMBL" id="JAFREP010000021">
    <property type="protein sequence ID" value="MBO1320989.1"/>
    <property type="molecule type" value="Genomic_DNA"/>
</dbReference>
<reference evidence="2" key="1">
    <citation type="submission" date="2021-03" db="EMBL/GenBank/DDBJ databases">
        <authorList>
            <person name="Wang G."/>
        </authorList>
    </citation>
    <scope>NUCLEOTIDE SEQUENCE</scope>
    <source>
        <strain evidence="2">KCTC 12899</strain>
    </source>
</reference>
<sequence>MRFGLSLLFCLVAPLVAQEIVINPPTPTNNGLFGNRTASIADRLFVTELGSNNFTGSVHIYRVTGGQPQFLQTLDNPDGQGRNFGFALDAVSTEAGLFLAIGAAFNNVPASQGRGGTVQSGEVLIYFDSAADMEDTFTLLSRLDLREFNQSDMGFGNALDLDLVPGGFELAVGATRFTNPNSQLQSGAVAIYTSTDATTWMRGQLIQPDNVTAGGEFGLPVELQDSQLFVGASNDSVAMTQSGSCYLYTRSAQTKNLFQEQAKFQASDADTLPFAAFGENFTLLPNGTLVIAAPRTPANNIVPGRVYVFNAEGAQGDVTETQAINPTNPVDNGFFGVGLTSSHDNRLFIGDPSTVLNQNNNAGSILEFGLEGGTWTFVQSFTQGDPAAEAFFGDTIKWLQIGEPFYLAGGAPSRSSKGAAFSGQVSLFEQESATPIFSDGFESGDTSVWSSSTPFADFELEKQGELLAVLRGARFKGAFGMQVAGNAGTAFVESTGGDSATDFRCRVQFSTNDLDLPINNRLRILAAGSLESGRVPWLAVELYRDGQGTNLQLLAREDSALMRMSDPITLSGPWHGVEVALIPGDSNGSVSLRVNSQTVTVGSLTNTGANVDFMRIGVMPASTPATETITGSVYFDDFAAQAGGTIGNACLNDADFRTHASDWDGGDILFLVSLLNLPCQ</sequence>
<keyword evidence="4" id="KW-1185">Reference proteome</keyword>
<comment type="caution">
    <text evidence="2">The sequence shown here is derived from an EMBL/GenBank/DDBJ whole genome shotgun (WGS) entry which is preliminary data.</text>
</comment>
<keyword evidence="1" id="KW-0732">Signal</keyword>
<feature type="chain" id="PRO_5036272020" evidence="1">
    <location>
        <begin position="18"/>
        <end position="680"/>
    </location>
</feature>
<gene>
    <name evidence="2" type="ORF">J3U88_21100</name>
    <name evidence="3" type="ORF">J3U88_33785</name>
</gene>
<dbReference type="RefSeq" id="WP_207860964.1">
    <property type="nucleotide sequence ID" value="NZ_JAFREP010000021.1"/>
</dbReference>
<name>A0A8J7QC41_9BACT</name>
<dbReference type="InterPro" id="IPR028994">
    <property type="entry name" value="Integrin_alpha_N"/>
</dbReference>
<evidence type="ECO:0000256" key="1">
    <source>
        <dbReference type="SAM" id="SignalP"/>
    </source>
</evidence>
<evidence type="ECO:0000313" key="2">
    <source>
        <dbReference type="EMBL" id="MBO1320989.1"/>
    </source>
</evidence>
<evidence type="ECO:0000313" key="4">
    <source>
        <dbReference type="Proteomes" id="UP000664417"/>
    </source>
</evidence>
<protein>
    <submittedName>
        <fullName evidence="2">Uncharacterized protein</fullName>
    </submittedName>
</protein>
<dbReference type="AlphaFoldDB" id="A0A8J7QC41"/>
<evidence type="ECO:0000313" key="3">
    <source>
        <dbReference type="EMBL" id="MBO1323488.1"/>
    </source>
</evidence>
<proteinExistence type="predicted"/>
<dbReference type="Proteomes" id="UP000664417">
    <property type="component" value="Unassembled WGS sequence"/>
</dbReference>